<evidence type="ECO:0000313" key="2">
    <source>
        <dbReference type="Proteomes" id="UP001196765"/>
    </source>
</evidence>
<name>A0AAW4MZ23_9BACT</name>
<protein>
    <recommendedName>
        <fullName evidence="3">ASCH domain-containing protein</fullName>
    </recommendedName>
</protein>
<reference evidence="1" key="1">
    <citation type="submission" date="2021-06" db="EMBL/GenBank/DDBJ databases">
        <title>Collection of gut derived symbiotic bacterial strains cultured from healthy donors.</title>
        <authorList>
            <person name="Lin H."/>
            <person name="Littmann E."/>
            <person name="Pamer E.G."/>
        </authorList>
    </citation>
    <scope>NUCLEOTIDE SEQUENCE</scope>
    <source>
        <strain evidence="1">MSK.21.74</strain>
    </source>
</reference>
<dbReference type="AlphaFoldDB" id="A0AAW4MZ23"/>
<accession>A0AAW4MZ23</accession>
<comment type="caution">
    <text evidence="1">The sequence shown here is derived from an EMBL/GenBank/DDBJ whole genome shotgun (WGS) entry which is preliminary data.</text>
</comment>
<dbReference type="Proteomes" id="UP001196765">
    <property type="component" value="Unassembled WGS sequence"/>
</dbReference>
<sequence length="130" mass="15454">MKKKVLTLTIDKQWFDMVVSSEKKEEYRIIKGYWAKRLLLLRSELEEPFKKMSKDCAKNWDSISPEMAKYCFGSPYYKVAPFTHVLFINGYRKDSPRIEKEIEGITIGKPKKGLCPDKWLDTEFFIIKFK</sequence>
<proteinExistence type="predicted"/>
<dbReference type="RefSeq" id="WP_217743978.1">
    <property type="nucleotide sequence ID" value="NZ_JAHOEI010000007.1"/>
</dbReference>
<evidence type="ECO:0000313" key="1">
    <source>
        <dbReference type="EMBL" id="MBV3386813.1"/>
    </source>
</evidence>
<evidence type="ECO:0008006" key="3">
    <source>
        <dbReference type="Google" id="ProtNLM"/>
    </source>
</evidence>
<gene>
    <name evidence="1" type="ORF">KSW82_03545</name>
</gene>
<organism evidence="1 2">
    <name type="scientific">Segatella copri</name>
    <dbReference type="NCBI Taxonomy" id="165179"/>
    <lineage>
        <taxon>Bacteria</taxon>
        <taxon>Pseudomonadati</taxon>
        <taxon>Bacteroidota</taxon>
        <taxon>Bacteroidia</taxon>
        <taxon>Bacteroidales</taxon>
        <taxon>Prevotellaceae</taxon>
        <taxon>Segatella</taxon>
    </lineage>
</organism>
<dbReference type="EMBL" id="JAHOEI010000007">
    <property type="protein sequence ID" value="MBV3386813.1"/>
    <property type="molecule type" value="Genomic_DNA"/>
</dbReference>